<name>A0ABQ3VQI3_9CHLR</name>
<dbReference type="InterPro" id="IPR029032">
    <property type="entry name" value="AhpD-like"/>
</dbReference>
<dbReference type="EMBL" id="BNJJ01000025">
    <property type="protein sequence ID" value="GHO88527.1"/>
    <property type="molecule type" value="Genomic_DNA"/>
</dbReference>
<protein>
    <recommendedName>
        <fullName evidence="3">Carboxymuconolactone decarboxylase-like domain-containing protein</fullName>
    </recommendedName>
</protein>
<dbReference type="SUPFAM" id="SSF69118">
    <property type="entry name" value="AhpD-like"/>
    <property type="match status" value="1"/>
</dbReference>
<evidence type="ECO:0000313" key="2">
    <source>
        <dbReference type="Proteomes" id="UP000635565"/>
    </source>
</evidence>
<reference evidence="1 2" key="1">
    <citation type="journal article" date="2021" name="Int. J. Syst. Evol. Microbiol.">
        <title>Reticulibacter mediterranei gen. nov., sp. nov., within the new family Reticulibacteraceae fam. nov., and Ktedonospora formicarum gen. nov., sp. nov., Ktedonobacter robiniae sp. nov., Dictyobacter formicarum sp. nov. and Dictyobacter arantiisoli sp. nov., belonging to the class Ktedonobacteria.</title>
        <authorList>
            <person name="Yabe S."/>
            <person name="Zheng Y."/>
            <person name="Wang C.M."/>
            <person name="Sakai Y."/>
            <person name="Abe K."/>
            <person name="Yokota A."/>
            <person name="Donadio S."/>
            <person name="Cavaletti L."/>
            <person name="Monciardini P."/>
        </authorList>
    </citation>
    <scope>NUCLEOTIDE SEQUENCE [LARGE SCALE GENOMIC DNA]</scope>
    <source>
        <strain evidence="1 2">SOSP1-9</strain>
    </source>
</reference>
<proteinExistence type="predicted"/>
<dbReference type="RefSeq" id="WP_201366112.1">
    <property type="nucleotide sequence ID" value="NZ_BNJJ01000025.1"/>
</dbReference>
<evidence type="ECO:0000313" key="1">
    <source>
        <dbReference type="EMBL" id="GHO88527.1"/>
    </source>
</evidence>
<dbReference type="PANTHER" id="PTHR35446">
    <property type="entry name" value="SI:CH211-175M2.5"/>
    <property type="match status" value="1"/>
</dbReference>
<organism evidence="1 2">
    <name type="scientific">Dictyobacter formicarum</name>
    <dbReference type="NCBI Taxonomy" id="2778368"/>
    <lineage>
        <taxon>Bacteria</taxon>
        <taxon>Bacillati</taxon>
        <taxon>Chloroflexota</taxon>
        <taxon>Ktedonobacteria</taxon>
        <taxon>Ktedonobacterales</taxon>
        <taxon>Dictyobacteraceae</taxon>
        <taxon>Dictyobacter</taxon>
    </lineage>
</organism>
<accession>A0ABQ3VQI3</accession>
<comment type="caution">
    <text evidence="1">The sequence shown here is derived from an EMBL/GenBank/DDBJ whole genome shotgun (WGS) entry which is preliminary data.</text>
</comment>
<gene>
    <name evidence="1" type="ORF">KSZ_65330</name>
</gene>
<dbReference type="PANTHER" id="PTHR35446:SF2">
    <property type="entry name" value="CARBOXYMUCONOLACTONE DECARBOXYLASE-LIKE DOMAIN-CONTAINING PROTEIN"/>
    <property type="match status" value="1"/>
</dbReference>
<evidence type="ECO:0008006" key="3">
    <source>
        <dbReference type="Google" id="ProtNLM"/>
    </source>
</evidence>
<keyword evidence="2" id="KW-1185">Reference proteome</keyword>
<sequence length="307" mass="33494">MRLHEVERGDGLLSQILIRFLSLMSGMRLPDAARVAFYHKSFSGDSMSAWTHAAMRGESAWSVGERELMAAMTAKWNSCPFCIGAHGAIAARALGRPQVLSTLEDFRQAALSPNLQVTLVFLEILTRRPGELTPEDAWAVLCKGVTSQALEDAIAVCALFHITTRCADTLDYQMLSEKDFDRAAKQLLVQGYAFGKGKTPPHPDHRVLANAVRQRILFGPGKTDAPLRQAMAERATGGPPLSAPYDELARQIGEAAYKVTDEQVAKVVEQTESEKAAFELMMAAALGAGLHRFWRGLGVLEAVQKTA</sequence>
<dbReference type="Proteomes" id="UP000635565">
    <property type="component" value="Unassembled WGS sequence"/>
</dbReference>
<dbReference type="Gene3D" id="1.20.1290.10">
    <property type="entry name" value="AhpD-like"/>
    <property type="match status" value="1"/>
</dbReference>